<feature type="compositionally biased region" description="Polar residues" evidence="10">
    <location>
        <begin position="432"/>
        <end position="444"/>
    </location>
</feature>
<evidence type="ECO:0000256" key="2">
    <source>
        <dbReference type="ARBA" id="ARBA00010359"/>
    </source>
</evidence>
<keyword evidence="5" id="KW-0597">Phosphoprotein</keyword>
<reference evidence="13" key="1">
    <citation type="submission" date="2020-12" db="EMBL/GenBank/DDBJ databases">
        <title>Metabolic potential, ecology and presence of endohyphal bacteria is reflected in genomic diversity of Mucoromycotina.</title>
        <authorList>
            <person name="Muszewska A."/>
            <person name="Okrasinska A."/>
            <person name="Steczkiewicz K."/>
            <person name="Drgas O."/>
            <person name="Orlowska M."/>
            <person name="Perlinska-Lenart U."/>
            <person name="Aleksandrzak-Piekarczyk T."/>
            <person name="Szatraj K."/>
            <person name="Zielenkiewicz U."/>
            <person name="Pilsyk S."/>
            <person name="Malc E."/>
            <person name="Mieczkowski P."/>
            <person name="Kruszewska J.S."/>
            <person name="Biernat P."/>
            <person name="Pawlowska J."/>
        </authorList>
    </citation>
    <scope>NUCLEOTIDE SEQUENCE</scope>
    <source>
        <strain evidence="13">WA0000067209</strain>
    </source>
</reference>
<gene>
    <name evidence="13" type="ORF">INT43_000667</name>
</gene>
<comment type="subcellular location">
    <subcellularLocation>
        <location evidence="1">Cytoplasm</location>
    </subcellularLocation>
</comment>
<dbReference type="SMART" id="SM00359">
    <property type="entry name" value="PUA"/>
    <property type="match status" value="1"/>
</dbReference>
<dbReference type="InterPro" id="IPR039759">
    <property type="entry name" value="eIF2D_SUI1"/>
</dbReference>
<dbReference type="SUPFAM" id="SSF55159">
    <property type="entry name" value="eIF1-like"/>
    <property type="match status" value="1"/>
</dbReference>
<feature type="domain" description="DM2" evidence="12">
    <location>
        <begin position="463"/>
        <end position="547"/>
    </location>
</feature>
<dbReference type="Gene3D" id="1.10.245.10">
    <property type="entry name" value="SWIB/MDM2 domain"/>
    <property type="match status" value="1"/>
</dbReference>
<evidence type="ECO:0000256" key="8">
    <source>
        <dbReference type="ARBA" id="ARBA00025522"/>
    </source>
</evidence>
<dbReference type="InterPro" id="IPR039757">
    <property type="entry name" value="EIF2D"/>
</dbReference>
<comment type="similarity">
    <text evidence="2">Belongs to the eIF2D family.</text>
</comment>
<name>A0A8H7Q1M1_MORIS</name>
<evidence type="ECO:0000256" key="6">
    <source>
        <dbReference type="ARBA" id="ARBA00022917"/>
    </source>
</evidence>
<dbReference type="InterPro" id="IPR003121">
    <property type="entry name" value="SWIB_MDM2_domain"/>
</dbReference>
<feature type="region of interest" description="Disordered" evidence="10">
    <location>
        <begin position="268"/>
        <end position="299"/>
    </location>
</feature>
<dbReference type="FunFam" id="3.30.780.10:FF:000008">
    <property type="entry name" value="eukaryotic translation initiation factor 2D"/>
    <property type="match status" value="1"/>
</dbReference>
<organism evidence="13 14">
    <name type="scientific">Mortierella isabellina</name>
    <name type="common">Filamentous fungus</name>
    <name type="synonym">Umbelopsis isabellina</name>
    <dbReference type="NCBI Taxonomy" id="91625"/>
    <lineage>
        <taxon>Eukaryota</taxon>
        <taxon>Fungi</taxon>
        <taxon>Fungi incertae sedis</taxon>
        <taxon>Mucoromycota</taxon>
        <taxon>Mucoromycotina</taxon>
        <taxon>Umbelopsidomycetes</taxon>
        <taxon>Umbelopsidales</taxon>
        <taxon>Umbelopsidaceae</taxon>
        <taxon>Umbelopsis</taxon>
    </lineage>
</organism>
<dbReference type="EMBL" id="JAEPQZ010000002">
    <property type="protein sequence ID" value="KAG2184754.1"/>
    <property type="molecule type" value="Genomic_DNA"/>
</dbReference>
<dbReference type="PROSITE" id="PS50890">
    <property type="entry name" value="PUA"/>
    <property type="match status" value="1"/>
</dbReference>
<dbReference type="InterPro" id="IPR058886">
    <property type="entry name" value="SWIB_eIF2D"/>
</dbReference>
<dbReference type="InterPro" id="IPR057429">
    <property type="entry name" value="WH_eIF2D"/>
</dbReference>
<dbReference type="PROSITE" id="PS50296">
    <property type="entry name" value="SUI1"/>
    <property type="match status" value="1"/>
</dbReference>
<dbReference type="PANTHER" id="PTHR12217:SF4">
    <property type="entry name" value="EUKARYOTIC TRANSLATION INITIATION FACTOR 2D"/>
    <property type="match status" value="1"/>
</dbReference>
<proteinExistence type="inferred from homology"/>
<evidence type="ECO:0000256" key="1">
    <source>
        <dbReference type="ARBA" id="ARBA00004496"/>
    </source>
</evidence>
<keyword evidence="7" id="KW-0007">Acetylation</keyword>
<dbReference type="Pfam" id="PF25304">
    <property type="entry name" value="WHD_eIF2D"/>
    <property type="match status" value="1"/>
</dbReference>
<dbReference type="Proteomes" id="UP000654370">
    <property type="component" value="Unassembled WGS sequence"/>
</dbReference>
<dbReference type="InterPro" id="IPR048248">
    <property type="entry name" value="PUA_eIF2d-like"/>
</dbReference>
<feature type="compositionally biased region" description="Acidic residues" evidence="10">
    <location>
        <begin position="280"/>
        <end position="290"/>
    </location>
</feature>
<dbReference type="CDD" id="cd11608">
    <property type="entry name" value="eIF2D_C"/>
    <property type="match status" value="1"/>
</dbReference>
<dbReference type="AlphaFoldDB" id="A0A8H7Q1M1"/>
<dbReference type="Gene3D" id="3.10.400.20">
    <property type="match status" value="1"/>
</dbReference>
<dbReference type="CDD" id="cd21156">
    <property type="entry name" value="PUA_eIF2d-like"/>
    <property type="match status" value="1"/>
</dbReference>
<dbReference type="OrthoDB" id="199771at2759"/>
<sequence length="665" mass="74792">MACVHQFTLPRWSAVELFDATPTEHQVTTLSSPVFKSGSIWQLYVLHVGMFKRQPNLKNYSALKSSDRRRFQADVLDSYPAIKEFHSAENAPPFQVGDLQKAKFATHVDDLGILYSMDNTPAWFEINDSKPIPTGNLQSYYHESTAPSPKNYNIDLDIATAVYSMWKYPDALPTLKTWPFVISKLINGADLMIPGLVAGAEGLPDVKEGDLVAICVYGYKYPLAVGTMAVDTSKIKVRQGMKGKAVNLIHVYQDFLWALGDKSNPPEMNSIEKLDRANSEEESEIEELSEQLESSHVGGGSTVAIQQHAEDAREQTEEERPALATKDIDQLLKSTFYQALAFKLTKNHSPELLPMSASTLSSTYMLPSRPLINGQEVDVKKSSWKKMQKFLKDMEKAGICKLKDRKGESHIVSINWNHEDLALAKPFKTLESKSSANQKQPESNKATAGTATKDAKGAIIVQHYYKPKKTTIPVFEKLNKDTKQAYSAQEVRDILLAYVEEENLIEPSEKRFIRIDPLLCDAVLKKDEYNSINRLQRDQMLQRFLDQMQHMHTITLPEQEPILRDGNPRNILILLETRQGRKTMTKITGIEWFGLSVDDACKDLTRRCASSVTGNPVPGSSPKHPQQEIMVQGPQIKHVTEMLLSQGVPKKYIEVVDKTGKGKKK</sequence>
<protein>
    <recommendedName>
        <fullName evidence="3">Eukaryotic translation initiation factor 2D</fullName>
    </recommendedName>
    <alternativeName>
        <fullName evidence="9">Ligatin</fullName>
    </alternativeName>
</protein>
<keyword evidence="6" id="KW-0648">Protein biosynthesis</keyword>
<dbReference type="InterPro" id="IPR041366">
    <property type="entry name" value="Pre-PUA"/>
</dbReference>
<feature type="region of interest" description="Disordered" evidence="10">
    <location>
        <begin position="432"/>
        <end position="451"/>
    </location>
</feature>
<dbReference type="GO" id="GO:0003743">
    <property type="term" value="F:translation initiation factor activity"/>
    <property type="evidence" value="ECO:0007669"/>
    <property type="project" value="InterPro"/>
</dbReference>
<dbReference type="PROSITE" id="PS51925">
    <property type="entry name" value="SWIB_MDM2"/>
    <property type="match status" value="1"/>
</dbReference>
<evidence type="ECO:0000259" key="11">
    <source>
        <dbReference type="PROSITE" id="PS50296"/>
    </source>
</evidence>
<evidence type="ECO:0000256" key="4">
    <source>
        <dbReference type="ARBA" id="ARBA00022490"/>
    </source>
</evidence>
<dbReference type="InterPro" id="IPR036877">
    <property type="entry name" value="SUI1_dom_sf"/>
</dbReference>
<comment type="caution">
    <text evidence="13">The sequence shown here is derived from an EMBL/GenBank/DDBJ whole genome shotgun (WGS) entry which is preliminary data.</text>
</comment>
<evidence type="ECO:0000256" key="5">
    <source>
        <dbReference type="ARBA" id="ARBA00022553"/>
    </source>
</evidence>
<evidence type="ECO:0000259" key="12">
    <source>
        <dbReference type="PROSITE" id="PS51925"/>
    </source>
</evidence>
<comment type="function">
    <text evidence="8">Translation initiation factor that is able to deliver tRNA to the P-site of the eukaryotic ribosome in a GTP-independent manner. The binding of Met-tRNA(I) occurs after the AUG codon finds its position in the P-site of 40S ribosomes, the situation that takes place during initiation complex formation on some specific RNAs. Its activity in tRNA binding with 40S subunits does not require the presence of the aminoacyl moiety. Possesses the unique ability to deliver non-Met (elongator) tRNAs into the P-site of the 40S subunit. In addition to its role in initiation, can promote release of deacylated tRNA and mRNA from recycled 40S subunits following ABCE1-mediated dissociation of post-termination ribosomal complexes into subunits.</text>
</comment>
<accession>A0A8H7Q1M1</accession>
<dbReference type="GO" id="GO:0005737">
    <property type="term" value="C:cytoplasm"/>
    <property type="evidence" value="ECO:0007669"/>
    <property type="project" value="UniProtKB-SubCell"/>
</dbReference>
<feature type="compositionally biased region" description="Basic and acidic residues" evidence="10">
    <location>
        <begin position="270"/>
        <end position="279"/>
    </location>
</feature>
<dbReference type="Pfam" id="PF17832">
    <property type="entry name" value="Pre-PUA"/>
    <property type="match status" value="1"/>
</dbReference>
<dbReference type="Pfam" id="PF26291">
    <property type="entry name" value="SWIB_eIF2D"/>
    <property type="match status" value="1"/>
</dbReference>
<evidence type="ECO:0000256" key="10">
    <source>
        <dbReference type="SAM" id="MobiDB-lite"/>
    </source>
</evidence>
<dbReference type="InterPro" id="IPR004521">
    <property type="entry name" value="Uncharacterised_CHP00451"/>
</dbReference>
<dbReference type="SUPFAM" id="SSF47592">
    <property type="entry name" value="SWIB/MDM2 domain"/>
    <property type="match status" value="1"/>
</dbReference>
<evidence type="ECO:0000256" key="7">
    <source>
        <dbReference type="ARBA" id="ARBA00022990"/>
    </source>
</evidence>
<keyword evidence="4" id="KW-0963">Cytoplasm</keyword>
<dbReference type="Pfam" id="PF26292">
    <property type="entry name" value="PUA_elF2D"/>
    <property type="match status" value="1"/>
</dbReference>
<evidence type="ECO:0000313" key="13">
    <source>
        <dbReference type="EMBL" id="KAG2184754.1"/>
    </source>
</evidence>
<dbReference type="InterPro" id="IPR015947">
    <property type="entry name" value="PUA-like_sf"/>
</dbReference>
<dbReference type="InterPro" id="IPR036885">
    <property type="entry name" value="SWIB_MDM2_dom_sf"/>
</dbReference>
<dbReference type="InterPro" id="IPR002478">
    <property type="entry name" value="PUA"/>
</dbReference>
<dbReference type="SUPFAM" id="SSF88697">
    <property type="entry name" value="PUA domain-like"/>
    <property type="match status" value="1"/>
</dbReference>
<dbReference type="InterPro" id="IPR001950">
    <property type="entry name" value="SUI1"/>
</dbReference>
<dbReference type="PANTHER" id="PTHR12217">
    <property type="entry name" value="EUKARYOTIC TRANSLATION INITIATION FACTOR 2D"/>
    <property type="match status" value="1"/>
</dbReference>
<keyword evidence="14" id="KW-1185">Reference proteome</keyword>
<dbReference type="GO" id="GO:0001731">
    <property type="term" value="P:formation of translation preinitiation complex"/>
    <property type="evidence" value="ECO:0007669"/>
    <property type="project" value="InterPro"/>
</dbReference>
<evidence type="ECO:0000256" key="9">
    <source>
        <dbReference type="ARBA" id="ARBA00030186"/>
    </source>
</evidence>
<feature type="domain" description="SUI1" evidence="11">
    <location>
        <begin position="571"/>
        <end position="647"/>
    </location>
</feature>
<evidence type="ECO:0000256" key="3">
    <source>
        <dbReference type="ARBA" id="ARBA00013816"/>
    </source>
</evidence>
<evidence type="ECO:0000313" key="14">
    <source>
        <dbReference type="Proteomes" id="UP000654370"/>
    </source>
</evidence>
<dbReference type="Pfam" id="PF01253">
    <property type="entry name" value="SUI1"/>
    <property type="match status" value="1"/>
</dbReference>
<dbReference type="Gene3D" id="3.30.780.10">
    <property type="entry name" value="SUI1-like domain"/>
    <property type="match status" value="1"/>
</dbReference>
<dbReference type="NCBIfam" id="TIGR00451">
    <property type="entry name" value="unchar_dom_2"/>
    <property type="match status" value="1"/>
</dbReference>
<dbReference type="GO" id="GO:0003723">
    <property type="term" value="F:RNA binding"/>
    <property type="evidence" value="ECO:0007669"/>
    <property type="project" value="InterPro"/>
</dbReference>